<sequence>MKNRLLLYMLLATGSVFAQEVCYLGVGSGSDEKIIEVFKLTDAQIEKMKNWGAELKYRNSFLEEQAKNLLKQHSESPPEQLLKMSHKYKVLLDSIQKNMHMIDQRMLSQFSKDQYNLYIKLCNQVSRTPIFAEPQVNEK</sequence>
<dbReference type="KEGG" id="mlt:VC82_452"/>
<evidence type="ECO:0000313" key="3">
    <source>
        <dbReference type="Proteomes" id="UP000032726"/>
    </source>
</evidence>
<dbReference type="STRING" id="516051.VC82_452"/>
<dbReference type="OrthoDB" id="1445945at2"/>
<keyword evidence="3" id="KW-1185">Reference proteome</keyword>
<evidence type="ECO:0000313" key="2">
    <source>
        <dbReference type="EMBL" id="AKA34132.1"/>
    </source>
</evidence>
<dbReference type="Proteomes" id="UP000032726">
    <property type="component" value="Chromosome"/>
</dbReference>
<feature type="signal peptide" evidence="1">
    <location>
        <begin position="1"/>
        <end position="18"/>
    </location>
</feature>
<accession>A0A0D5YPI8</accession>
<name>A0A0D5YPI8_9FLAO</name>
<feature type="chain" id="PRO_5002299873" evidence="1">
    <location>
        <begin position="19"/>
        <end position="139"/>
    </location>
</feature>
<keyword evidence="1" id="KW-0732">Signal</keyword>
<reference evidence="2 3" key="1">
    <citation type="submission" date="2015-03" db="EMBL/GenBank/DDBJ databases">
        <title>Complete genome sequence of Muricauda lutaonensis CC-HSB-11T, isolated from a coastal hot spring.</title>
        <authorList>
            <person name="Kim K.M."/>
        </authorList>
    </citation>
    <scope>NUCLEOTIDE SEQUENCE [LARGE SCALE GENOMIC DNA]</scope>
    <source>
        <strain evidence="2 3">CC-HSB-11</strain>
    </source>
</reference>
<proteinExistence type="predicted"/>
<gene>
    <name evidence="2" type="ORF">VC82_452</name>
</gene>
<dbReference type="HOGENOM" id="CLU_153169_0_0_10"/>
<dbReference type="AlphaFoldDB" id="A0A0D5YPI8"/>
<organism evidence="2 3">
    <name type="scientific">Flagellimonas lutaonensis</name>
    <dbReference type="NCBI Taxonomy" id="516051"/>
    <lineage>
        <taxon>Bacteria</taxon>
        <taxon>Pseudomonadati</taxon>
        <taxon>Bacteroidota</taxon>
        <taxon>Flavobacteriia</taxon>
        <taxon>Flavobacteriales</taxon>
        <taxon>Flavobacteriaceae</taxon>
        <taxon>Flagellimonas</taxon>
    </lineage>
</organism>
<evidence type="ECO:0000256" key="1">
    <source>
        <dbReference type="SAM" id="SignalP"/>
    </source>
</evidence>
<dbReference type="RefSeq" id="WP_157517943.1">
    <property type="nucleotide sequence ID" value="NZ_CP011071.1"/>
</dbReference>
<protein>
    <submittedName>
        <fullName evidence="2">Peptidase T</fullName>
    </submittedName>
</protein>
<dbReference type="EMBL" id="CP011071">
    <property type="protein sequence ID" value="AKA34132.1"/>
    <property type="molecule type" value="Genomic_DNA"/>
</dbReference>